<gene>
    <name evidence="2" type="ORF">AAF712_003960</name>
</gene>
<evidence type="ECO:0000313" key="3">
    <source>
        <dbReference type="Proteomes" id="UP001437256"/>
    </source>
</evidence>
<name>A0ABR3A8V6_9AGAR</name>
<accession>A0ABR3A8V6</accession>
<protein>
    <submittedName>
        <fullName evidence="2">Uncharacterized protein</fullName>
    </submittedName>
</protein>
<proteinExistence type="predicted"/>
<reference evidence="2 3" key="1">
    <citation type="submission" date="2024-05" db="EMBL/GenBank/DDBJ databases">
        <title>A draft genome resource for the thread blight pathogen Marasmius tenuissimus strain MS-2.</title>
        <authorList>
            <person name="Yulfo-Soto G.E."/>
            <person name="Baruah I.K."/>
            <person name="Amoako-Attah I."/>
            <person name="Bukari Y."/>
            <person name="Meinhardt L.W."/>
            <person name="Bailey B.A."/>
            <person name="Cohen S.P."/>
        </authorList>
    </citation>
    <scope>NUCLEOTIDE SEQUENCE [LARGE SCALE GENOMIC DNA]</scope>
    <source>
        <strain evidence="2 3">MS-2</strain>
    </source>
</reference>
<keyword evidence="1" id="KW-0175">Coiled coil</keyword>
<dbReference type="EMBL" id="JBBXMP010000015">
    <property type="protein sequence ID" value="KAL0068967.1"/>
    <property type="molecule type" value="Genomic_DNA"/>
</dbReference>
<keyword evidence="3" id="KW-1185">Reference proteome</keyword>
<evidence type="ECO:0000313" key="2">
    <source>
        <dbReference type="EMBL" id="KAL0068967.1"/>
    </source>
</evidence>
<feature type="coiled-coil region" evidence="1">
    <location>
        <begin position="64"/>
        <end position="91"/>
    </location>
</feature>
<evidence type="ECO:0000256" key="1">
    <source>
        <dbReference type="SAM" id="Coils"/>
    </source>
</evidence>
<dbReference type="Proteomes" id="UP001437256">
    <property type="component" value="Unassembled WGS sequence"/>
</dbReference>
<organism evidence="2 3">
    <name type="scientific">Marasmius tenuissimus</name>
    <dbReference type="NCBI Taxonomy" id="585030"/>
    <lineage>
        <taxon>Eukaryota</taxon>
        <taxon>Fungi</taxon>
        <taxon>Dikarya</taxon>
        <taxon>Basidiomycota</taxon>
        <taxon>Agaricomycotina</taxon>
        <taxon>Agaricomycetes</taxon>
        <taxon>Agaricomycetidae</taxon>
        <taxon>Agaricales</taxon>
        <taxon>Marasmiineae</taxon>
        <taxon>Marasmiaceae</taxon>
        <taxon>Marasmius</taxon>
    </lineage>
</organism>
<comment type="caution">
    <text evidence="2">The sequence shown here is derived from an EMBL/GenBank/DDBJ whole genome shotgun (WGS) entry which is preliminary data.</text>
</comment>
<sequence>MAVELSSQTATSEWELVLNDYSTIPLKVQEHEEYIETTGQSDQYQVLSIAERYEQMIDLGAYHVRRLEAELEEKERRVQYLEAENHRLRIQAVAGRTQ</sequence>